<comment type="subcellular location">
    <subcellularLocation>
        <location evidence="1">Cell inner membrane</location>
        <topology evidence="1">Lipid-anchor</topology>
    </subcellularLocation>
</comment>
<keyword evidence="3" id="KW-0175">Coiled coil</keyword>
<dbReference type="Gene3D" id="2.40.420.20">
    <property type="match status" value="1"/>
</dbReference>
<dbReference type="InterPro" id="IPR006143">
    <property type="entry name" value="RND_pump_MFP"/>
</dbReference>
<name>A0ABY5G7T5_VIBPE</name>
<evidence type="ECO:0000259" key="6">
    <source>
        <dbReference type="Pfam" id="PF25967"/>
    </source>
</evidence>
<dbReference type="PANTHER" id="PTHR30158">
    <property type="entry name" value="ACRA/E-RELATED COMPONENT OF DRUG EFFLUX TRANSPORTER"/>
    <property type="match status" value="1"/>
</dbReference>
<dbReference type="SUPFAM" id="SSF111369">
    <property type="entry name" value="HlyD-like secretion proteins"/>
    <property type="match status" value="1"/>
</dbReference>
<comment type="similarity">
    <text evidence="2">Belongs to the membrane fusion protein (MFP) (TC 8.A.1) family.</text>
</comment>
<organism evidence="7 8">
    <name type="scientific">Vibrio pelagius</name>
    <dbReference type="NCBI Taxonomy" id="28169"/>
    <lineage>
        <taxon>Bacteria</taxon>
        <taxon>Pseudomonadati</taxon>
        <taxon>Pseudomonadota</taxon>
        <taxon>Gammaproteobacteria</taxon>
        <taxon>Vibrionales</taxon>
        <taxon>Vibrionaceae</taxon>
        <taxon>Vibrio</taxon>
    </lineage>
</organism>
<dbReference type="Proteomes" id="UP001059120">
    <property type="component" value="Chromosome 2"/>
</dbReference>
<dbReference type="Gene3D" id="2.40.50.100">
    <property type="match status" value="1"/>
</dbReference>
<dbReference type="EMBL" id="CP090615">
    <property type="protein sequence ID" value="UTT86224.1"/>
    <property type="molecule type" value="Genomic_DNA"/>
</dbReference>
<accession>A0ABY5G7T5</accession>
<evidence type="ECO:0000313" key="8">
    <source>
        <dbReference type="Proteomes" id="UP001059120"/>
    </source>
</evidence>
<reference evidence="7" key="1">
    <citation type="submission" date="2022-01" db="EMBL/GenBank/DDBJ databases">
        <title>Alginate degradation mechanism of Vibrio pelagius WXL662.</title>
        <authorList>
            <person name="He X."/>
        </authorList>
    </citation>
    <scope>NUCLEOTIDE SEQUENCE</scope>
    <source>
        <strain evidence="7">WXL662</strain>
    </source>
</reference>
<dbReference type="NCBIfam" id="TIGR01730">
    <property type="entry name" value="RND_mfp"/>
    <property type="match status" value="1"/>
</dbReference>
<evidence type="ECO:0000256" key="3">
    <source>
        <dbReference type="SAM" id="Coils"/>
    </source>
</evidence>
<feature type="domain" description="Multidrug resistance protein MdtA-like barrel-sandwich hybrid" evidence="5">
    <location>
        <begin position="53"/>
        <end position="185"/>
    </location>
</feature>
<feature type="domain" description="Multidrug resistance protein MdtA-like C-terminal permuted SH3" evidence="6">
    <location>
        <begin position="278"/>
        <end position="335"/>
    </location>
</feature>
<dbReference type="Pfam" id="PF25917">
    <property type="entry name" value="BSH_RND"/>
    <property type="match status" value="1"/>
</dbReference>
<evidence type="ECO:0000256" key="2">
    <source>
        <dbReference type="ARBA" id="ARBA00009477"/>
    </source>
</evidence>
<evidence type="ECO:0000256" key="1">
    <source>
        <dbReference type="ARBA" id="ARBA00004519"/>
    </source>
</evidence>
<dbReference type="InterPro" id="IPR058627">
    <property type="entry name" value="MdtA-like_C"/>
</dbReference>
<keyword evidence="4" id="KW-0732">Signal</keyword>
<protein>
    <submittedName>
        <fullName evidence="7">Efflux RND transporter periplasmic adaptor subunit</fullName>
    </submittedName>
</protein>
<evidence type="ECO:0000256" key="4">
    <source>
        <dbReference type="SAM" id="SignalP"/>
    </source>
</evidence>
<sequence>MFKNIHKLGVLAMAISGAVNAAGVPVSAIEAELISVNPTKDFVAKFVPQAHTQITPRISGYIIEQIAEDGAMVAKGDVLFKIDDTTYRHNQKLAKASVAQATAAHKSSTLHFERVVKLQGPGGSTQSDLEMAQAQLDSTKAALTAAEINLQKAEYDLASTEIVAPYSGQIGKARFSEGDLVAPATGALIDIVQLTPMNVTFTMDYNSYKEFGLESKENQNVRLRDTYTPADVNYVSNKINPTAGTIQISASFDNNQLGYKPNKVTHVTIEHNQSEDGVWLPESALIRDLTVQYVYVINEENKAERRDIEVALRKDGQVFVTNGVNDSEHVITDGLIRVRPDTPVQVQ</sequence>
<dbReference type="RefSeq" id="WP_255232024.1">
    <property type="nucleotide sequence ID" value="NZ_CP090615.1"/>
</dbReference>
<evidence type="ECO:0000259" key="5">
    <source>
        <dbReference type="Pfam" id="PF25917"/>
    </source>
</evidence>
<dbReference type="Gene3D" id="2.40.30.170">
    <property type="match status" value="1"/>
</dbReference>
<dbReference type="Pfam" id="PF25967">
    <property type="entry name" value="RND-MFP_C"/>
    <property type="match status" value="1"/>
</dbReference>
<dbReference type="Gene3D" id="1.10.287.470">
    <property type="entry name" value="Helix hairpin bin"/>
    <property type="match status" value="1"/>
</dbReference>
<keyword evidence="8" id="KW-1185">Reference proteome</keyword>
<feature type="signal peptide" evidence="4">
    <location>
        <begin position="1"/>
        <end position="21"/>
    </location>
</feature>
<dbReference type="InterPro" id="IPR058625">
    <property type="entry name" value="MdtA-like_BSH"/>
</dbReference>
<feature type="chain" id="PRO_5046329288" evidence="4">
    <location>
        <begin position="22"/>
        <end position="347"/>
    </location>
</feature>
<gene>
    <name evidence="7" type="ORF">LZI70_17870</name>
</gene>
<proteinExistence type="inferred from homology"/>
<feature type="coiled-coil region" evidence="3">
    <location>
        <begin position="129"/>
        <end position="156"/>
    </location>
</feature>
<evidence type="ECO:0000313" key="7">
    <source>
        <dbReference type="EMBL" id="UTT86224.1"/>
    </source>
</evidence>